<dbReference type="AlphaFoldDB" id="A0A067SFC4"/>
<organism evidence="2 3">
    <name type="scientific">Galerina marginata (strain CBS 339.88)</name>
    <dbReference type="NCBI Taxonomy" id="685588"/>
    <lineage>
        <taxon>Eukaryota</taxon>
        <taxon>Fungi</taxon>
        <taxon>Dikarya</taxon>
        <taxon>Basidiomycota</taxon>
        <taxon>Agaricomycotina</taxon>
        <taxon>Agaricomycetes</taxon>
        <taxon>Agaricomycetidae</taxon>
        <taxon>Agaricales</taxon>
        <taxon>Agaricineae</taxon>
        <taxon>Strophariaceae</taxon>
        <taxon>Galerina</taxon>
    </lineage>
</organism>
<evidence type="ECO:0000313" key="3">
    <source>
        <dbReference type="Proteomes" id="UP000027222"/>
    </source>
</evidence>
<gene>
    <name evidence="2" type="ORF">GALMADRAFT_1291608</name>
</gene>
<evidence type="ECO:0000256" key="1">
    <source>
        <dbReference type="SAM" id="MobiDB-lite"/>
    </source>
</evidence>
<accession>A0A067SFC4</accession>
<feature type="compositionally biased region" description="Basic and acidic residues" evidence="1">
    <location>
        <begin position="1"/>
        <end position="10"/>
    </location>
</feature>
<dbReference type="HOGENOM" id="CLU_1787016_0_0_1"/>
<feature type="compositionally biased region" description="Polar residues" evidence="1">
    <location>
        <begin position="13"/>
        <end position="22"/>
    </location>
</feature>
<protein>
    <submittedName>
        <fullName evidence="2">Uncharacterized protein</fullName>
    </submittedName>
</protein>
<feature type="compositionally biased region" description="Low complexity" evidence="1">
    <location>
        <begin position="32"/>
        <end position="45"/>
    </location>
</feature>
<dbReference type="EMBL" id="KL142449">
    <property type="protein sequence ID" value="KDR65428.1"/>
    <property type="molecule type" value="Genomic_DNA"/>
</dbReference>
<name>A0A067SFC4_GALM3</name>
<dbReference type="Proteomes" id="UP000027222">
    <property type="component" value="Unassembled WGS sequence"/>
</dbReference>
<proteinExistence type="predicted"/>
<sequence length="145" mass="15452">MRTPAQDEPHMSSYCSPASAWTPTKAAGGVETHPPAARAPHTRAPTQHEPHMSSYCLPASTPTPTKARRGVETRPLAAGALHMGVPAQHEPHMSSCCLPAGGLTSHQHGGHWARASTRRTSQVGAFAVTWRQTRRGDEMNSAGMC</sequence>
<feature type="region of interest" description="Disordered" evidence="1">
    <location>
        <begin position="1"/>
        <end position="69"/>
    </location>
</feature>
<evidence type="ECO:0000313" key="2">
    <source>
        <dbReference type="EMBL" id="KDR65428.1"/>
    </source>
</evidence>
<keyword evidence="3" id="KW-1185">Reference proteome</keyword>
<reference evidence="3" key="1">
    <citation type="journal article" date="2014" name="Proc. Natl. Acad. Sci. U.S.A.">
        <title>Extensive sampling of basidiomycete genomes demonstrates inadequacy of the white-rot/brown-rot paradigm for wood decay fungi.</title>
        <authorList>
            <person name="Riley R."/>
            <person name="Salamov A.A."/>
            <person name="Brown D.W."/>
            <person name="Nagy L.G."/>
            <person name="Floudas D."/>
            <person name="Held B.W."/>
            <person name="Levasseur A."/>
            <person name="Lombard V."/>
            <person name="Morin E."/>
            <person name="Otillar R."/>
            <person name="Lindquist E.A."/>
            <person name="Sun H."/>
            <person name="LaButti K.M."/>
            <person name="Schmutz J."/>
            <person name="Jabbour D."/>
            <person name="Luo H."/>
            <person name="Baker S.E."/>
            <person name="Pisabarro A.G."/>
            <person name="Walton J.D."/>
            <person name="Blanchette R.A."/>
            <person name="Henrissat B."/>
            <person name="Martin F."/>
            <person name="Cullen D."/>
            <person name="Hibbett D.S."/>
            <person name="Grigoriev I.V."/>
        </authorList>
    </citation>
    <scope>NUCLEOTIDE SEQUENCE [LARGE SCALE GENOMIC DNA]</scope>
    <source>
        <strain evidence="3">CBS 339.88</strain>
    </source>
</reference>